<reference evidence="3 4" key="1">
    <citation type="submission" date="2018-06" db="EMBL/GenBank/DDBJ databases">
        <title>Paenibacillus imtechensis sp. nov.</title>
        <authorList>
            <person name="Pinnaka A.K."/>
            <person name="Singh H."/>
            <person name="Kaur M."/>
        </authorList>
    </citation>
    <scope>NUCLEOTIDE SEQUENCE [LARGE SCALE GENOMIC DNA]</scope>
    <source>
        <strain evidence="3 4">SMB1</strain>
    </source>
</reference>
<sequence length="427" mass="48818">MSSIRDRMNKLRGLSENNGPVEQTEEAVTLAPADDAEELGSSWEPLGVRLLQNDWGSFLIRRREYPLPYRHGHHQLSDLHLYASGLNAFHPGQPAISAGQILFLDLETTGLGVGTGNVPFMTGIAYVEKDSFVIEQLLIRHPAEERAMLAHLKQRVERHSYLATYNGRTFDWPVLAGRYIMNGLGRTMADPKHLDFLHPSRSIWRNTLASCRLSHVEEERLGIFRVNDLPGSEAPARYFRFLSDNDPEPLAEVFTHNELDMLALACLAVRFGLLLGGGLGTALEYPEGSEELLRTGLWLERMGMKEEAERLFDRLTNRDPSPSWCLPLAARDKKCGNWQRAVLLWQKAANSAEQSQLPVNEAHIELAMYFEHRSKDYERALHYTEHALELAMKRLSLYRNDPKRRSEVDAIRKRMERLRRKAGRYHA</sequence>
<dbReference type="SUPFAM" id="SSF53098">
    <property type="entry name" value="Ribonuclease H-like"/>
    <property type="match status" value="1"/>
</dbReference>
<dbReference type="InterPro" id="IPR038720">
    <property type="entry name" value="YprB_RNase_H-like_dom"/>
</dbReference>
<dbReference type="PANTHER" id="PTHR38462">
    <property type="entry name" value="EXONUCLEASE-LIKE PROTEIN"/>
    <property type="match status" value="1"/>
</dbReference>
<proteinExistence type="predicted"/>
<evidence type="ECO:0000256" key="1">
    <source>
        <dbReference type="SAM" id="MobiDB-lite"/>
    </source>
</evidence>
<dbReference type="PANTHER" id="PTHR38462:SF1">
    <property type="entry name" value="YPRB RIBONUCLEASE H-LIKE DOMAIN-CONTAINING PROTEIN"/>
    <property type="match status" value="1"/>
</dbReference>
<dbReference type="GO" id="GO:0003676">
    <property type="term" value="F:nucleic acid binding"/>
    <property type="evidence" value="ECO:0007669"/>
    <property type="project" value="InterPro"/>
</dbReference>
<accession>A0A2W1L6C3</accession>
<dbReference type="Pfam" id="PF13482">
    <property type="entry name" value="RNase_H_2"/>
    <property type="match status" value="1"/>
</dbReference>
<dbReference type="Proteomes" id="UP000249522">
    <property type="component" value="Unassembled WGS sequence"/>
</dbReference>
<feature type="region of interest" description="Disordered" evidence="1">
    <location>
        <begin position="1"/>
        <end position="25"/>
    </location>
</feature>
<dbReference type="RefSeq" id="WP_111149330.1">
    <property type="nucleotide sequence ID" value="NZ_QKRB01000057.1"/>
</dbReference>
<evidence type="ECO:0000313" key="3">
    <source>
        <dbReference type="EMBL" id="PZD93660.1"/>
    </source>
</evidence>
<dbReference type="AlphaFoldDB" id="A0A2W1L6C3"/>
<protein>
    <recommendedName>
        <fullName evidence="2">YprB ribonuclease H-like domain-containing protein</fullName>
    </recommendedName>
</protein>
<dbReference type="EMBL" id="QKRB01000057">
    <property type="protein sequence ID" value="PZD93660.1"/>
    <property type="molecule type" value="Genomic_DNA"/>
</dbReference>
<evidence type="ECO:0000313" key="4">
    <source>
        <dbReference type="Proteomes" id="UP000249522"/>
    </source>
</evidence>
<comment type="caution">
    <text evidence="3">The sequence shown here is derived from an EMBL/GenBank/DDBJ whole genome shotgun (WGS) entry which is preliminary data.</text>
</comment>
<dbReference type="InterPro" id="IPR012337">
    <property type="entry name" value="RNaseH-like_sf"/>
</dbReference>
<dbReference type="InterPro" id="IPR036397">
    <property type="entry name" value="RNaseH_sf"/>
</dbReference>
<name>A0A2W1L6C3_9BACL</name>
<evidence type="ECO:0000259" key="2">
    <source>
        <dbReference type="Pfam" id="PF13482"/>
    </source>
</evidence>
<organism evidence="3 4">
    <name type="scientific">Paenibacillus sambharensis</name>
    <dbReference type="NCBI Taxonomy" id="1803190"/>
    <lineage>
        <taxon>Bacteria</taxon>
        <taxon>Bacillati</taxon>
        <taxon>Bacillota</taxon>
        <taxon>Bacilli</taxon>
        <taxon>Bacillales</taxon>
        <taxon>Paenibacillaceae</taxon>
        <taxon>Paenibacillus</taxon>
    </lineage>
</organism>
<dbReference type="InterPro" id="IPR011990">
    <property type="entry name" value="TPR-like_helical_dom_sf"/>
</dbReference>
<dbReference type="Gene3D" id="3.30.420.10">
    <property type="entry name" value="Ribonuclease H-like superfamily/Ribonuclease H"/>
    <property type="match status" value="1"/>
</dbReference>
<keyword evidence="4" id="KW-1185">Reference proteome</keyword>
<dbReference type="OrthoDB" id="9790530at2"/>
<feature type="domain" description="YprB ribonuclease H-like" evidence="2">
    <location>
        <begin position="102"/>
        <end position="269"/>
    </location>
</feature>
<gene>
    <name evidence="3" type="ORF">DNH61_23900</name>
</gene>
<dbReference type="SUPFAM" id="SSF48452">
    <property type="entry name" value="TPR-like"/>
    <property type="match status" value="1"/>
</dbReference>
<dbReference type="Gene3D" id="1.25.40.10">
    <property type="entry name" value="Tetratricopeptide repeat domain"/>
    <property type="match status" value="1"/>
</dbReference>